<evidence type="ECO:0000256" key="6">
    <source>
        <dbReference type="ARBA" id="ARBA00022984"/>
    </source>
</evidence>
<keyword evidence="3" id="KW-0732">Signal</keyword>
<dbReference type="InterPro" id="IPR012338">
    <property type="entry name" value="Beta-lactam/transpept-like"/>
</dbReference>
<dbReference type="PRINTS" id="PR00725">
    <property type="entry name" value="DADACBPTASE1"/>
</dbReference>
<comment type="caution">
    <text evidence="12">The sequence shown here is derived from an EMBL/GenBank/DDBJ whole genome shotgun (WGS) entry which is preliminary data.</text>
</comment>
<keyword evidence="6" id="KW-0573">Peptidoglycan synthesis</keyword>
<organism evidence="12 13">
    <name type="scientific">Candidatus Vogelbacteria bacterium CG10_big_fil_rev_8_21_14_0_10_45_14</name>
    <dbReference type="NCBI Taxonomy" id="1975042"/>
    <lineage>
        <taxon>Bacteria</taxon>
        <taxon>Candidatus Vogeliibacteriota</taxon>
    </lineage>
</organism>
<reference evidence="12 13" key="1">
    <citation type="submission" date="2017-09" db="EMBL/GenBank/DDBJ databases">
        <title>Depth-based differentiation of microbial function through sediment-hosted aquifers and enrichment of novel symbionts in the deep terrestrial subsurface.</title>
        <authorList>
            <person name="Probst A.J."/>
            <person name="Ladd B."/>
            <person name="Jarett J.K."/>
            <person name="Geller-Mcgrath D.E."/>
            <person name="Sieber C.M."/>
            <person name="Emerson J.B."/>
            <person name="Anantharaman K."/>
            <person name="Thomas B.C."/>
            <person name="Malmstrom R."/>
            <person name="Stieglmeier M."/>
            <person name="Klingl A."/>
            <person name="Woyke T."/>
            <person name="Ryan C.M."/>
            <person name="Banfield J.F."/>
        </authorList>
    </citation>
    <scope>NUCLEOTIDE SEQUENCE [LARGE SCALE GENOMIC DNA]</scope>
    <source>
        <strain evidence="12">CG10_big_fil_rev_8_21_14_0_10_45_14</strain>
    </source>
</reference>
<evidence type="ECO:0000256" key="4">
    <source>
        <dbReference type="ARBA" id="ARBA00022801"/>
    </source>
</evidence>
<dbReference type="GO" id="GO:0009252">
    <property type="term" value="P:peptidoglycan biosynthetic process"/>
    <property type="evidence" value="ECO:0007669"/>
    <property type="project" value="UniProtKB-KW"/>
</dbReference>
<dbReference type="InterPro" id="IPR019079">
    <property type="entry name" value="Capsule_synth_CapA"/>
</dbReference>
<dbReference type="GO" id="GO:0006508">
    <property type="term" value="P:proteolysis"/>
    <property type="evidence" value="ECO:0007669"/>
    <property type="project" value="InterPro"/>
</dbReference>
<dbReference type="InterPro" id="IPR018044">
    <property type="entry name" value="Peptidase_S11"/>
</dbReference>
<evidence type="ECO:0000259" key="11">
    <source>
        <dbReference type="SMART" id="SM00854"/>
    </source>
</evidence>
<dbReference type="InterPro" id="IPR001967">
    <property type="entry name" value="Peptidase_S11_N"/>
</dbReference>
<sequence>MNSIKTVSLVVLAVIIGLSIGRGVSKLLPTSVSEGAVHDGESAHELFLDMDKRLLSLMEGGMEVAKLPLITIPKAGSLWEIAPGEYKVGRIDRDHLSPITKAIYPFAVQLYGNAFLHGEPRMDIQSILQSAATALAIPSISNPPTSFRLLDRDAERVFAFVREGDKVLVSGGRSGLEAAASVLKDAGNAVSRVFSDTKTETPAIRSHAYLVGDLATGEILLERNAEKVLPIASVVKLLTAYVARENMEPDATAKVSAKALATYGTQGNLRLGETYSISNLLYPLFLVSSNDAAEVIAETMGRTEFLELSNDTAHDLGMENTKVDEPAGLSPKTVSTARELFVLARALYEKDEDLLAITRAKERSANGQKWTNVNKLVRAGDLRYLGGKTGYIPEAGLTSVSLFSFPMGEFEKRDLAIILLRSVNRDEDITKLLRVFAPEANLKWEDSAFEEGAKDEKVSLLFVGDIMADRGVGASVRQNGKGDYNFLFNFAPLLKTADITFGNLEGPISDKGYDLGNTYSFRMDPAFVQALGNAGFDAVSIANNHIGDWGRAAFEDTLLRLRTGDILAVGAGEDEEDAMRPRVMERNGIKIGFLGFSDVGPTWLAGPKGQPVVLMASHPDIKGIIEKAKMDVDHLVVSFHFGEEYQKTPTARQQDFARRAVNAGASIVVGHHPHVVQPVERYKGSVIAYSLGNFIFDQYFSSDTMEGLALRVVVSKEEILEVIEHTVKINDKYQPILE</sequence>
<evidence type="ECO:0000256" key="9">
    <source>
        <dbReference type="PIRSR" id="PIRSR618044-2"/>
    </source>
</evidence>
<dbReference type="SUPFAM" id="SSF56601">
    <property type="entry name" value="beta-lactamase/transpeptidase-like"/>
    <property type="match status" value="1"/>
</dbReference>
<feature type="binding site" evidence="9">
    <location>
        <position position="388"/>
    </location>
    <ligand>
        <name>substrate</name>
    </ligand>
</feature>
<proteinExistence type="inferred from homology"/>
<dbReference type="Gene3D" id="3.40.710.10">
    <property type="entry name" value="DD-peptidase/beta-lactamase superfamily"/>
    <property type="match status" value="1"/>
</dbReference>
<evidence type="ECO:0000313" key="12">
    <source>
        <dbReference type="EMBL" id="PIR46980.1"/>
    </source>
</evidence>
<comment type="similarity">
    <text evidence="1">Belongs to the CapA family.</text>
</comment>
<dbReference type="PANTHER" id="PTHR33393">
    <property type="entry name" value="POLYGLUTAMINE SYNTHESIS ACCESSORY PROTEIN RV0574C-RELATED"/>
    <property type="match status" value="1"/>
</dbReference>
<evidence type="ECO:0000256" key="1">
    <source>
        <dbReference type="ARBA" id="ARBA00005662"/>
    </source>
</evidence>
<dbReference type="EMBL" id="PCYL01000016">
    <property type="protein sequence ID" value="PIR46980.1"/>
    <property type="molecule type" value="Genomic_DNA"/>
</dbReference>
<dbReference type="CDD" id="cd07381">
    <property type="entry name" value="MPP_CapA"/>
    <property type="match status" value="1"/>
</dbReference>
<dbReference type="Pfam" id="PF00768">
    <property type="entry name" value="Peptidase_S11"/>
    <property type="match status" value="1"/>
</dbReference>
<dbReference type="InterPro" id="IPR052169">
    <property type="entry name" value="CW_Biosynth-Accessory"/>
</dbReference>
<dbReference type="GO" id="GO:0009002">
    <property type="term" value="F:serine-type D-Ala-D-Ala carboxypeptidase activity"/>
    <property type="evidence" value="ECO:0007669"/>
    <property type="project" value="InterPro"/>
</dbReference>
<evidence type="ECO:0000256" key="7">
    <source>
        <dbReference type="ARBA" id="ARBA00023316"/>
    </source>
</evidence>
<accession>A0A2H0RKJ3</accession>
<name>A0A2H0RKJ3_9BACT</name>
<evidence type="ECO:0000256" key="8">
    <source>
        <dbReference type="PIRSR" id="PIRSR618044-1"/>
    </source>
</evidence>
<evidence type="ECO:0000256" key="5">
    <source>
        <dbReference type="ARBA" id="ARBA00022960"/>
    </source>
</evidence>
<comment type="similarity">
    <text evidence="2 10">Belongs to the peptidase S11 family.</text>
</comment>
<dbReference type="SUPFAM" id="SSF56300">
    <property type="entry name" value="Metallo-dependent phosphatases"/>
    <property type="match status" value="1"/>
</dbReference>
<feature type="active site" description="Acyl-ester intermediate" evidence="8">
    <location>
        <position position="233"/>
    </location>
</feature>
<feature type="domain" description="Capsule synthesis protein CapA" evidence="11">
    <location>
        <begin position="459"/>
        <end position="698"/>
    </location>
</feature>
<gene>
    <name evidence="12" type="ORF">COV07_01435</name>
</gene>
<dbReference type="PANTHER" id="PTHR33393:SF11">
    <property type="entry name" value="POLYGLUTAMINE SYNTHESIS ACCESSORY PROTEIN RV0574C-RELATED"/>
    <property type="match status" value="1"/>
</dbReference>
<dbReference type="GO" id="GO:0071555">
    <property type="term" value="P:cell wall organization"/>
    <property type="evidence" value="ECO:0007669"/>
    <property type="project" value="UniProtKB-KW"/>
</dbReference>
<feature type="active site" description="Proton acceptor" evidence="8">
    <location>
        <position position="236"/>
    </location>
</feature>
<protein>
    <recommendedName>
        <fullName evidence="11">Capsule synthesis protein CapA domain-containing protein</fullName>
    </recommendedName>
</protein>
<evidence type="ECO:0000256" key="10">
    <source>
        <dbReference type="RuleBase" id="RU004016"/>
    </source>
</evidence>
<dbReference type="Proteomes" id="UP000230833">
    <property type="component" value="Unassembled WGS sequence"/>
</dbReference>
<evidence type="ECO:0000313" key="13">
    <source>
        <dbReference type="Proteomes" id="UP000230833"/>
    </source>
</evidence>
<dbReference type="Gene3D" id="3.60.21.10">
    <property type="match status" value="1"/>
</dbReference>
<dbReference type="Pfam" id="PF09587">
    <property type="entry name" value="PGA_cap"/>
    <property type="match status" value="1"/>
</dbReference>
<evidence type="ECO:0000256" key="3">
    <source>
        <dbReference type="ARBA" id="ARBA00022729"/>
    </source>
</evidence>
<keyword evidence="4" id="KW-0378">Hydrolase</keyword>
<dbReference type="AlphaFoldDB" id="A0A2H0RKJ3"/>
<keyword evidence="7" id="KW-0961">Cell wall biogenesis/degradation</keyword>
<evidence type="ECO:0000256" key="2">
    <source>
        <dbReference type="ARBA" id="ARBA00007164"/>
    </source>
</evidence>
<dbReference type="GO" id="GO:0008360">
    <property type="term" value="P:regulation of cell shape"/>
    <property type="evidence" value="ECO:0007669"/>
    <property type="project" value="UniProtKB-KW"/>
</dbReference>
<dbReference type="SMART" id="SM00854">
    <property type="entry name" value="PGA_cap"/>
    <property type="match status" value="1"/>
</dbReference>
<keyword evidence="5" id="KW-0133">Cell shape</keyword>
<feature type="active site" evidence="8">
    <location>
        <position position="288"/>
    </location>
</feature>
<dbReference type="InterPro" id="IPR029052">
    <property type="entry name" value="Metallo-depent_PP-like"/>
</dbReference>